<evidence type="ECO:0000313" key="11">
    <source>
        <dbReference type="Proteomes" id="UP001174909"/>
    </source>
</evidence>
<dbReference type="PANTHER" id="PTHR31531">
    <property type="entry name" value="E3 UBIQUITIN-PROTEIN LIGASE E3D FAMILY MEMBER"/>
    <property type="match status" value="1"/>
</dbReference>
<evidence type="ECO:0000256" key="5">
    <source>
        <dbReference type="ARBA" id="ARBA00032234"/>
    </source>
</evidence>
<dbReference type="GO" id="GO:0000151">
    <property type="term" value="C:ubiquitin ligase complex"/>
    <property type="evidence" value="ECO:0007669"/>
    <property type="project" value="TreeGrafter"/>
</dbReference>
<dbReference type="GO" id="GO:0051865">
    <property type="term" value="P:protein autoubiquitination"/>
    <property type="evidence" value="ECO:0007669"/>
    <property type="project" value="TreeGrafter"/>
</dbReference>
<evidence type="ECO:0000256" key="3">
    <source>
        <dbReference type="ARBA" id="ARBA00013646"/>
    </source>
</evidence>
<comment type="subunit">
    <text evidence="8">Interacts with UBE2C/UbcH10 (E2 ubiquitin-conjugating enzyme). In vitro, interacts with cyclin-B.</text>
</comment>
<proteinExistence type="predicted"/>
<dbReference type="GO" id="GO:0005634">
    <property type="term" value="C:nucleus"/>
    <property type="evidence" value="ECO:0007669"/>
    <property type="project" value="TreeGrafter"/>
</dbReference>
<dbReference type="Pfam" id="PF09814">
    <property type="entry name" value="HECT_2"/>
    <property type="match status" value="1"/>
</dbReference>
<name>A0AA35RDC9_GEOBA</name>
<evidence type="ECO:0000256" key="4">
    <source>
        <dbReference type="ARBA" id="ARBA00029737"/>
    </source>
</evidence>
<keyword evidence="11" id="KW-1185">Reference proteome</keyword>
<dbReference type="GO" id="GO:0006513">
    <property type="term" value="P:protein monoubiquitination"/>
    <property type="evidence" value="ECO:0007669"/>
    <property type="project" value="TreeGrafter"/>
</dbReference>
<dbReference type="GO" id="GO:0030332">
    <property type="term" value="F:cyclin binding"/>
    <property type="evidence" value="ECO:0007669"/>
    <property type="project" value="TreeGrafter"/>
</dbReference>
<dbReference type="Proteomes" id="UP001174909">
    <property type="component" value="Unassembled WGS sequence"/>
</dbReference>
<evidence type="ECO:0000256" key="9">
    <source>
        <dbReference type="SAM" id="MobiDB-lite"/>
    </source>
</evidence>
<evidence type="ECO:0000313" key="10">
    <source>
        <dbReference type="EMBL" id="CAI8008887.1"/>
    </source>
</evidence>
<evidence type="ECO:0000256" key="2">
    <source>
        <dbReference type="ARBA" id="ARBA00012485"/>
    </source>
</evidence>
<feature type="region of interest" description="Disordered" evidence="9">
    <location>
        <begin position="229"/>
        <end position="248"/>
    </location>
</feature>
<sequence>MCSRERDYSFFAEFLPRVGTYQIAFAARDSCKLTVSARAAVCAELRNAGSLEIIRWPPHLPDLDPGSYLDRRKPSPEERQPLQLRFRCVGLTQPVWAKFDKLLDPPDLTSPPSTSIVVKCGFCGYVLTKQNYCFKRVLPLPSDEWSELAGDAFCHLHPHPPSSSSSSLSPSPHPLAARPGDCLTGCRVVRVTRECMGSNALDTRERGGIYCGRCYLHLGVFLPTSASSHGDKELRGAEGTKGYSKEAESTDIADQTLELWRSEISLEFFSSSPASLSSPLSPLPLPLPLLPPSLYPHSGPVWKKTENIIWPVLSALPVATNLHSSSAFKIHTVTISSVCGCSTSRVM</sequence>
<comment type="caution">
    <text evidence="10">The sequence shown here is derived from an EMBL/GenBank/DDBJ whole genome shotgun (WGS) entry which is preliminary data.</text>
</comment>
<dbReference type="InterPro" id="IPR019193">
    <property type="entry name" value="UBQ-conj_enz_E2-bd_prot"/>
</dbReference>
<dbReference type="GO" id="GO:0000209">
    <property type="term" value="P:protein polyubiquitination"/>
    <property type="evidence" value="ECO:0007669"/>
    <property type="project" value="TreeGrafter"/>
</dbReference>
<comment type="function">
    <text evidence="7">E3 ubiquitin-protein ligase which accepts ubiquitin from specific E2 ubiquitin-conjugating enzymes, and transfers it to substrates, generally promoting their degradation by the proteasome. Independently of its E3 ubiquitin-protein ligase activity, acts as an inhibitor of CPSF3 endonuclease activity by blocking CPSF3 active site.</text>
</comment>
<dbReference type="GO" id="GO:0005829">
    <property type="term" value="C:cytosol"/>
    <property type="evidence" value="ECO:0007669"/>
    <property type="project" value="TreeGrafter"/>
</dbReference>
<organism evidence="10 11">
    <name type="scientific">Geodia barretti</name>
    <name type="common">Barrett's horny sponge</name>
    <dbReference type="NCBI Taxonomy" id="519541"/>
    <lineage>
        <taxon>Eukaryota</taxon>
        <taxon>Metazoa</taxon>
        <taxon>Porifera</taxon>
        <taxon>Demospongiae</taxon>
        <taxon>Heteroscleromorpha</taxon>
        <taxon>Tetractinellida</taxon>
        <taxon>Astrophorina</taxon>
        <taxon>Geodiidae</taxon>
        <taxon>Geodia</taxon>
    </lineage>
</organism>
<dbReference type="GO" id="GO:0031624">
    <property type="term" value="F:ubiquitin conjugating enzyme binding"/>
    <property type="evidence" value="ECO:0007669"/>
    <property type="project" value="TreeGrafter"/>
</dbReference>
<dbReference type="EC" id="2.3.2.26" evidence="2"/>
<evidence type="ECO:0000256" key="6">
    <source>
        <dbReference type="ARBA" id="ARBA00032298"/>
    </source>
</evidence>
<comment type="catalytic activity">
    <reaction evidence="1">
        <text>S-ubiquitinyl-[E2 ubiquitin-conjugating enzyme]-L-cysteine + [acceptor protein]-L-lysine = [E2 ubiquitin-conjugating enzyme]-L-cysteine + N(6)-ubiquitinyl-[acceptor protein]-L-lysine.</text>
        <dbReference type="EC" id="2.3.2.26"/>
    </reaction>
</comment>
<evidence type="ECO:0000256" key="8">
    <source>
        <dbReference type="ARBA" id="ARBA00064185"/>
    </source>
</evidence>
<reference evidence="10" key="1">
    <citation type="submission" date="2023-03" db="EMBL/GenBank/DDBJ databases">
        <authorList>
            <person name="Steffen K."/>
            <person name="Cardenas P."/>
        </authorList>
    </citation>
    <scope>NUCLEOTIDE SEQUENCE</scope>
</reference>
<dbReference type="GO" id="GO:0061630">
    <property type="term" value="F:ubiquitin protein ligase activity"/>
    <property type="evidence" value="ECO:0007669"/>
    <property type="project" value="UniProtKB-EC"/>
</dbReference>
<protein>
    <recommendedName>
        <fullName evidence="3">E3 ubiquitin-protein ligase E3D</fullName>
        <ecNumber evidence="2">2.3.2.26</ecNumber>
    </recommendedName>
    <alternativeName>
        <fullName evidence="6">HECT-type E3 ubiquitin transferase E3D</fullName>
    </alternativeName>
    <alternativeName>
        <fullName evidence="5">UbcH10-binding protein with a HECT-like domain</fullName>
    </alternativeName>
    <alternativeName>
        <fullName evidence="4">Ubiquitin-conjugating enzyme E2C-binding protein</fullName>
    </alternativeName>
</protein>
<evidence type="ECO:0000256" key="7">
    <source>
        <dbReference type="ARBA" id="ARBA00053831"/>
    </source>
</evidence>
<accession>A0AA35RDC9</accession>
<gene>
    <name evidence="10" type="ORF">GBAR_LOCUS6047</name>
</gene>
<dbReference type="GO" id="GO:0043161">
    <property type="term" value="P:proteasome-mediated ubiquitin-dependent protein catabolic process"/>
    <property type="evidence" value="ECO:0007669"/>
    <property type="project" value="TreeGrafter"/>
</dbReference>
<evidence type="ECO:0000256" key="1">
    <source>
        <dbReference type="ARBA" id="ARBA00000885"/>
    </source>
</evidence>
<dbReference type="EMBL" id="CASHTH010000906">
    <property type="protein sequence ID" value="CAI8008887.1"/>
    <property type="molecule type" value="Genomic_DNA"/>
</dbReference>
<dbReference type="AlphaFoldDB" id="A0AA35RDC9"/>
<dbReference type="PANTHER" id="PTHR31531:SF2">
    <property type="entry name" value="E3 UBIQUITIN-PROTEIN LIGASE E3D"/>
    <property type="match status" value="1"/>
</dbReference>